<keyword evidence="3" id="KW-1185">Reference proteome</keyword>
<sequence>MKTPKKTARIAGLLYLAVVLTGIFSLAYVPSKLIVWDNLTTTYNNIKAAESLFRFGIVAGLSCYLFFFFLVLQLYKLFEPVDISYAKTMALLAILSVPIYFLNAQNQFNVLSLLTDNSLGLSLEQIKSQVMLNLNQYDNGMRIVHIFSGLWLFPFGYLVYKSGFLPKFFGILLMMGCFGYLINFLGNTLISDYSTLGISKYISMPATFGEIGICLWLLVFGVKEK</sequence>
<name>A0ABN7ENT1_9FLAO</name>
<dbReference type="Pfam" id="PF14329">
    <property type="entry name" value="DUF4386"/>
    <property type="match status" value="1"/>
</dbReference>
<dbReference type="RefSeq" id="WP_173967664.1">
    <property type="nucleotide sequence ID" value="NZ_CADCST010000117.1"/>
</dbReference>
<evidence type="ECO:0000256" key="1">
    <source>
        <dbReference type="SAM" id="Phobius"/>
    </source>
</evidence>
<keyword evidence="1" id="KW-0812">Transmembrane</keyword>
<gene>
    <name evidence="2" type="ORF">FLACOL7796_03821</name>
</gene>
<reference evidence="2 3" key="1">
    <citation type="submission" date="2020-02" db="EMBL/GenBank/DDBJ databases">
        <authorList>
            <person name="Criscuolo A."/>
        </authorList>
    </citation>
    <scope>NUCLEOTIDE SEQUENCE [LARGE SCALE GENOMIC DNA]</scope>
    <source>
        <strain evidence="2">CECT7796</strain>
    </source>
</reference>
<feature type="transmembrane region" description="Helical" evidence="1">
    <location>
        <begin position="172"/>
        <end position="190"/>
    </location>
</feature>
<comment type="caution">
    <text evidence="2">The sequence shown here is derived from an EMBL/GenBank/DDBJ whole genome shotgun (WGS) entry which is preliminary data.</text>
</comment>
<protein>
    <recommendedName>
        <fullName evidence="4">DUF4386 domain-containing protein</fullName>
    </recommendedName>
</protein>
<keyword evidence="1" id="KW-1133">Transmembrane helix</keyword>
<feature type="transmembrane region" description="Helical" evidence="1">
    <location>
        <begin position="12"/>
        <end position="31"/>
    </location>
</feature>
<accession>A0ABN7ENT1</accession>
<dbReference type="InterPro" id="IPR025495">
    <property type="entry name" value="DUF4386"/>
</dbReference>
<dbReference type="Proteomes" id="UP000474567">
    <property type="component" value="Unassembled WGS sequence"/>
</dbReference>
<dbReference type="EMBL" id="CADCST010000117">
    <property type="protein sequence ID" value="CAA9201546.1"/>
    <property type="molecule type" value="Genomic_DNA"/>
</dbReference>
<proteinExistence type="predicted"/>
<keyword evidence="1" id="KW-0472">Membrane</keyword>
<organism evidence="2 3">
    <name type="scientific">Flavobacterium collinsii</name>
    <dbReference type="NCBI Taxonomy" id="1114861"/>
    <lineage>
        <taxon>Bacteria</taxon>
        <taxon>Pseudomonadati</taxon>
        <taxon>Bacteroidota</taxon>
        <taxon>Flavobacteriia</taxon>
        <taxon>Flavobacteriales</taxon>
        <taxon>Flavobacteriaceae</taxon>
        <taxon>Flavobacterium</taxon>
    </lineage>
</organism>
<feature type="transmembrane region" description="Helical" evidence="1">
    <location>
        <begin position="202"/>
        <end position="222"/>
    </location>
</feature>
<feature type="transmembrane region" description="Helical" evidence="1">
    <location>
        <begin position="140"/>
        <end position="160"/>
    </location>
</feature>
<evidence type="ECO:0008006" key="4">
    <source>
        <dbReference type="Google" id="ProtNLM"/>
    </source>
</evidence>
<feature type="transmembrane region" description="Helical" evidence="1">
    <location>
        <begin position="84"/>
        <end position="102"/>
    </location>
</feature>
<feature type="transmembrane region" description="Helical" evidence="1">
    <location>
        <begin position="51"/>
        <end position="72"/>
    </location>
</feature>
<evidence type="ECO:0000313" key="2">
    <source>
        <dbReference type="EMBL" id="CAA9201546.1"/>
    </source>
</evidence>
<evidence type="ECO:0000313" key="3">
    <source>
        <dbReference type="Proteomes" id="UP000474567"/>
    </source>
</evidence>